<evidence type="ECO:0000256" key="4">
    <source>
        <dbReference type="ARBA" id="ARBA00022806"/>
    </source>
</evidence>
<evidence type="ECO:0000313" key="16">
    <source>
        <dbReference type="EMBL" id="AEU34764.1"/>
    </source>
</evidence>
<keyword evidence="3 12" id="KW-0378">Hydrolase</keyword>
<dbReference type="PROSITE" id="PS51198">
    <property type="entry name" value="UVRD_HELICASE_ATP_BIND"/>
    <property type="match status" value="1"/>
</dbReference>
<dbReference type="GO" id="GO:0000725">
    <property type="term" value="P:recombinational repair"/>
    <property type="evidence" value="ECO:0007669"/>
    <property type="project" value="TreeGrafter"/>
</dbReference>
<dbReference type="Gene3D" id="3.40.50.300">
    <property type="entry name" value="P-loop containing nucleotide triphosphate hydrolases"/>
    <property type="match status" value="3"/>
</dbReference>
<reference evidence="16 17" key="1">
    <citation type="submission" date="2011-11" db="EMBL/GenBank/DDBJ databases">
        <title>Complete sequence of Granulicella mallensis MP5ACTX8.</title>
        <authorList>
            <consortium name="US DOE Joint Genome Institute"/>
            <person name="Lucas S."/>
            <person name="Copeland A."/>
            <person name="Lapidus A."/>
            <person name="Cheng J.-F."/>
            <person name="Goodwin L."/>
            <person name="Pitluck S."/>
            <person name="Peters L."/>
            <person name="Lu M."/>
            <person name="Detter J.C."/>
            <person name="Han C."/>
            <person name="Tapia R."/>
            <person name="Land M."/>
            <person name="Hauser L."/>
            <person name="Kyrpides N."/>
            <person name="Ivanova N."/>
            <person name="Mikhailova N."/>
            <person name="Pagani I."/>
            <person name="Rawat S."/>
            <person name="Mannisto M."/>
            <person name="Haggblom M."/>
            <person name="Woyke T."/>
        </authorList>
    </citation>
    <scope>NUCLEOTIDE SEQUENCE [LARGE SCALE GENOMIC DNA]</scope>
    <source>
        <strain evidence="17">ATCC BAA-1857 / DSM 23137 / MP5ACTX8</strain>
    </source>
</reference>
<dbReference type="GO" id="GO:0043138">
    <property type="term" value="F:3'-5' DNA helicase activity"/>
    <property type="evidence" value="ECO:0007669"/>
    <property type="project" value="UniProtKB-EC"/>
</dbReference>
<evidence type="ECO:0000256" key="1">
    <source>
        <dbReference type="ARBA" id="ARBA00009922"/>
    </source>
</evidence>
<dbReference type="InterPro" id="IPR014016">
    <property type="entry name" value="UvrD-like_ATP-bd"/>
</dbReference>
<keyword evidence="7" id="KW-0413">Isomerase</keyword>
<dbReference type="CDD" id="cd17932">
    <property type="entry name" value="DEXQc_UvrD"/>
    <property type="match status" value="1"/>
</dbReference>
<evidence type="ECO:0000256" key="5">
    <source>
        <dbReference type="ARBA" id="ARBA00022840"/>
    </source>
</evidence>
<keyword evidence="4 12" id="KW-0347">Helicase</keyword>
<sequence>MKYCGPVNSSRVPLTNDSIEGLIRATTPPLQNSKPQPDKIEIVSDLLANMNPQQREGITSVDGPVLLLAGAGSGKTRVITHRIAYLIKERGAAPDSILAVTFTNKAAKEMAERVEKILGHSTLASPTLATFHSFCVRVLRRDIEALRVGNVGLTRSFAIYDENDQQAVVKQALKRLGIDDKALKPRVALGRISWAKNHMIDPQEYFLASTNPMEEKIAHIFEIYKKELAKANALDFDDLLLETVRLLKSSSEVRERYNRKYKYLLIDEYQDTNRPQYELMKLLGRHGNVCVVGDEDQSIYSWRGADIRNILEFEKDFPDVRTIRLEQNYRSTQVILEGASAVVAQNTQRKGKNLWTAREGGSMIGYYEAPDGENEALFIADRIKKYLKEAGASEEEPRCAVLYRTNSQSRLVEEALRRYQIQYHMVGGFSFYDRSEVKDILSYLKLVQNPHDSVALGRVVNSPPRGIGKTTMDTLERMALTVGMSSWDAIARASEEKLLPARALTALNSFRKLIEDARAMLGPDFAAALTADAAGSELATEDTQLEDGDTSFDPAATASADSDTNFDFGFATEEGTPSTIAANDANTSFDTSFNFDFDFGPSEEISTVAPENAADFNPFAPVPLKLSASDTIKERLRQQNAEAPQAEDAPAPFRKLGDPATLPELIKFLNERSGYIRALEDEATPESFSRIENLKELANAAQDATSRGETLAEFLDHAALVSDADQYSAEARVTLMTLHAAKGLEFPLVFLTGMEEGLFPHSRSVVDPTQMEEERRLCYVGMTRAMDTLVMTRARYRRRYGNDSPEASMPSRFLEEVPSKLVEDLSPAAYGGAYATPYPQRGKRFGAGDDDFGGEQHYSYEDEDQSGGRGGSSAKSYASERFGGAKRGTGSGPLDNTAAFFGKGGAGFKPSGLQFGLRPKPGSDAPAGRTGMGKGARVRHPKYGEGVIFAREGDGEDAKLTVQFSSHGMKKLVEKFAQLERL</sequence>
<evidence type="ECO:0000256" key="12">
    <source>
        <dbReference type="PROSITE-ProRule" id="PRU00560"/>
    </source>
</evidence>
<comment type="catalytic activity">
    <reaction evidence="8">
        <text>Couples ATP hydrolysis with the unwinding of duplex DNA by translocating in the 3'-5' direction.</text>
        <dbReference type="EC" id="5.6.2.4"/>
    </reaction>
</comment>
<dbReference type="GO" id="GO:0003677">
    <property type="term" value="F:DNA binding"/>
    <property type="evidence" value="ECO:0007669"/>
    <property type="project" value="UniProtKB-KW"/>
</dbReference>
<evidence type="ECO:0000256" key="2">
    <source>
        <dbReference type="ARBA" id="ARBA00022741"/>
    </source>
</evidence>
<evidence type="ECO:0000256" key="11">
    <source>
        <dbReference type="ARBA" id="ARBA00048988"/>
    </source>
</evidence>
<dbReference type="Gene3D" id="1.10.486.10">
    <property type="entry name" value="PCRA, domain 4"/>
    <property type="match status" value="2"/>
</dbReference>
<comment type="catalytic activity">
    <reaction evidence="11">
        <text>ATP + H2O = ADP + phosphate + H(+)</text>
        <dbReference type="Rhea" id="RHEA:13065"/>
        <dbReference type="ChEBI" id="CHEBI:15377"/>
        <dbReference type="ChEBI" id="CHEBI:15378"/>
        <dbReference type="ChEBI" id="CHEBI:30616"/>
        <dbReference type="ChEBI" id="CHEBI:43474"/>
        <dbReference type="ChEBI" id="CHEBI:456216"/>
        <dbReference type="EC" id="5.6.2.4"/>
    </reaction>
</comment>
<evidence type="ECO:0000256" key="13">
    <source>
        <dbReference type="SAM" id="MobiDB-lite"/>
    </source>
</evidence>
<dbReference type="InterPro" id="IPR027417">
    <property type="entry name" value="P-loop_NTPase"/>
</dbReference>
<accession>G8NNH9</accession>
<feature type="region of interest" description="Disordered" evidence="13">
    <location>
        <begin position="537"/>
        <end position="560"/>
    </location>
</feature>
<evidence type="ECO:0000259" key="14">
    <source>
        <dbReference type="PROSITE" id="PS51198"/>
    </source>
</evidence>
<keyword evidence="6" id="KW-0238">DNA-binding</keyword>
<dbReference type="SUPFAM" id="SSF52540">
    <property type="entry name" value="P-loop containing nucleoside triphosphate hydrolases"/>
    <property type="match status" value="2"/>
</dbReference>
<feature type="binding site" evidence="12">
    <location>
        <begin position="69"/>
        <end position="76"/>
    </location>
    <ligand>
        <name>ATP</name>
        <dbReference type="ChEBI" id="CHEBI:30616"/>
    </ligand>
</feature>
<feature type="compositionally biased region" description="Acidic residues" evidence="13">
    <location>
        <begin position="539"/>
        <end position="550"/>
    </location>
</feature>
<keyword evidence="17" id="KW-1185">Reference proteome</keyword>
<dbReference type="InterPro" id="IPR000212">
    <property type="entry name" value="DNA_helicase_UvrD/REP"/>
</dbReference>
<dbReference type="Proteomes" id="UP000007113">
    <property type="component" value="Chromosome"/>
</dbReference>
<dbReference type="EMBL" id="CP003130">
    <property type="protein sequence ID" value="AEU34764.1"/>
    <property type="molecule type" value="Genomic_DNA"/>
</dbReference>
<dbReference type="CDD" id="cd18807">
    <property type="entry name" value="SF1_C_UvrD"/>
    <property type="match status" value="1"/>
</dbReference>
<dbReference type="eggNOG" id="COG0210">
    <property type="taxonomic scope" value="Bacteria"/>
</dbReference>
<feature type="region of interest" description="Disordered" evidence="13">
    <location>
        <begin position="840"/>
        <end position="893"/>
    </location>
</feature>
<protein>
    <recommendedName>
        <fullName evidence="9">DNA 3'-5' helicase</fullName>
        <ecNumber evidence="9">5.6.2.4</ecNumber>
    </recommendedName>
    <alternativeName>
        <fullName evidence="10">DNA 3'-5' helicase II</fullName>
    </alternativeName>
</protein>
<dbReference type="Pfam" id="PF21196">
    <property type="entry name" value="PcrA_UvrD_tudor"/>
    <property type="match status" value="1"/>
</dbReference>
<evidence type="ECO:0000259" key="15">
    <source>
        <dbReference type="PROSITE" id="PS51217"/>
    </source>
</evidence>
<dbReference type="InterPro" id="IPR013986">
    <property type="entry name" value="DExx_box_DNA_helicase_dom_sf"/>
</dbReference>
<evidence type="ECO:0000256" key="9">
    <source>
        <dbReference type="ARBA" id="ARBA00034808"/>
    </source>
</evidence>
<dbReference type="GO" id="GO:0005524">
    <property type="term" value="F:ATP binding"/>
    <property type="evidence" value="ECO:0007669"/>
    <property type="project" value="UniProtKB-UniRule"/>
</dbReference>
<dbReference type="STRING" id="682795.AciX8_0409"/>
<dbReference type="Gene3D" id="1.10.10.160">
    <property type="match status" value="1"/>
</dbReference>
<evidence type="ECO:0000256" key="3">
    <source>
        <dbReference type="ARBA" id="ARBA00022801"/>
    </source>
</evidence>
<dbReference type="PANTHER" id="PTHR11070">
    <property type="entry name" value="UVRD / RECB / PCRA DNA HELICASE FAMILY MEMBER"/>
    <property type="match status" value="1"/>
</dbReference>
<feature type="domain" description="UvrD-like helicase ATP-binding" evidence="14">
    <location>
        <begin position="48"/>
        <end position="332"/>
    </location>
</feature>
<feature type="region of interest" description="Disordered" evidence="13">
    <location>
        <begin position="911"/>
        <end position="939"/>
    </location>
</feature>
<evidence type="ECO:0000256" key="8">
    <source>
        <dbReference type="ARBA" id="ARBA00034617"/>
    </source>
</evidence>
<feature type="domain" description="UvrD-like helicase C-terminal" evidence="15">
    <location>
        <begin position="333"/>
        <end position="743"/>
    </location>
</feature>
<feature type="compositionally biased region" description="Low complexity" evidence="13">
    <location>
        <begin position="551"/>
        <end position="560"/>
    </location>
</feature>
<dbReference type="GO" id="GO:0033202">
    <property type="term" value="C:DNA helicase complex"/>
    <property type="evidence" value="ECO:0007669"/>
    <property type="project" value="TreeGrafter"/>
</dbReference>
<dbReference type="FunFam" id="1.10.10.160:FF:000001">
    <property type="entry name" value="ATP-dependent DNA helicase"/>
    <property type="match status" value="1"/>
</dbReference>
<dbReference type="AlphaFoldDB" id="G8NNH9"/>
<evidence type="ECO:0000256" key="10">
    <source>
        <dbReference type="ARBA" id="ARBA00034923"/>
    </source>
</evidence>
<dbReference type="EC" id="5.6.2.4" evidence="9"/>
<evidence type="ECO:0000256" key="7">
    <source>
        <dbReference type="ARBA" id="ARBA00023235"/>
    </source>
</evidence>
<keyword evidence="2 12" id="KW-0547">Nucleotide-binding</keyword>
<dbReference type="GO" id="GO:0005829">
    <property type="term" value="C:cytosol"/>
    <property type="evidence" value="ECO:0007669"/>
    <property type="project" value="TreeGrafter"/>
</dbReference>
<dbReference type="KEGG" id="gma:AciX8_0409"/>
<dbReference type="Pfam" id="PF13361">
    <property type="entry name" value="UvrD_C"/>
    <property type="match status" value="1"/>
</dbReference>
<evidence type="ECO:0000313" key="17">
    <source>
        <dbReference type="Proteomes" id="UP000007113"/>
    </source>
</evidence>
<dbReference type="PANTHER" id="PTHR11070:SF2">
    <property type="entry name" value="ATP-DEPENDENT DNA HELICASE SRS2"/>
    <property type="match status" value="1"/>
</dbReference>
<gene>
    <name evidence="16" type="ordered locus">AciX8_0409</name>
</gene>
<dbReference type="Pfam" id="PF00580">
    <property type="entry name" value="UvrD-helicase"/>
    <property type="match status" value="1"/>
</dbReference>
<proteinExistence type="inferred from homology"/>
<dbReference type="GO" id="GO:0009314">
    <property type="term" value="P:response to radiation"/>
    <property type="evidence" value="ECO:0007669"/>
    <property type="project" value="UniProtKB-ARBA"/>
</dbReference>
<dbReference type="GO" id="GO:0016887">
    <property type="term" value="F:ATP hydrolysis activity"/>
    <property type="evidence" value="ECO:0007669"/>
    <property type="project" value="RHEA"/>
</dbReference>
<dbReference type="InterPro" id="IPR014017">
    <property type="entry name" value="DNA_helicase_UvrD-like_C"/>
</dbReference>
<name>G8NNH9_GRAMM</name>
<evidence type="ECO:0000256" key="6">
    <source>
        <dbReference type="ARBA" id="ARBA00023125"/>
    </source>
</evidence>
<dbReference type="HOGENOM" id="CLU_004585_5_5_0"/>
<comment type="similarity">
    <text evidence="1">Belongs to the helicase family. UvrD subfamily.</text>
</comment>
<organism evidence="16 17">
    <name type="scientific">Granulicella mallensis (strain ATCC BAA-1857 / DSM 23137 / MP5ACTX8)</name>
    <dbReference type="NCBI Taxonomy" id="682795"/>
    <lineage>
        <taxon>Bacteria</taxon>
        <taxon>Pseudomonadati</taxon>
        <taxon>Acidobacteriota</taxon>
        <taxon>Terriglobia</taxon>
        <taxon>Terriglobales</taxon>
        <taxon>Acidobacteriaceae</taxon>
        <taxon>Granulicella</taxon>
    </lineage>
</organism>
<keyword evidence="5 12" id="KW-0067">ATP-binding</keyword>
<dbReference type="PROSITE" id="PS51217">
    <property type="entry name" value="UVRD_HELICASE_CTER"/>
    <property type="match status" value="1"/>
</dbReference>